<proteinExistence type="predicted"/>
<protein>
    <submittedName>
        <fullName evidence="2">Uncharacterized protein</fullName>
    </submittedName>
</protein>
<reference evidence="2 3" key="1">
    <citation type="submission" date="2015-01" db="EMBL/GenBank/DDBJ databases">
        <title>Evolution of Trichinella species and genotypes.</title>
        <authorList>
            <person name="Korhonen P.K."/>
            <person name="Edoardo P."/>
            <person name="Giuseppe L.R."/>
            <person name="Gasser R.B."/>
        </authorList>
    </citation>
    <scope>NUCLEOTIDE SEQUENCE [LARGE SCALE GENOMIC DNA]</scope>
    <source>
        <strain evidence="2">ISS470</strain>
    </source>
</reference>
<feature type="compositionally biased region" description="Low complexity" evidence="1">
    <location>
        <begin position="12"/>
        <end position="23"/>
    </location>
</feature>
<accession>A0A0V1FIT1</accession>
<dbReference type="EMBL" id="JYDT01000080">
    <property type="protein sequence ID" value="KRY85961.1"/>
    <property type="molecule type" value="Genomic_DNA"/>
</dbReference>
<keyword evidence="3" id="KW-1185">Reference proteome</keyword>
<dbReference type="Proteomes" id="UP000054995">
    <property type="component" value="Unassembled WGS sequence"/>
</dbReference>
<gene>
    <name evidence="2" type="ORF">T4D_15305</name>
</gene>
<organism evidence="2 3">
    <name type="scientific">Trichinella pseudospiralis</name>
    <name type="common">Parasitic roundworm</name>
    <dbReference type="NCBI Taxonomy" id="6337"/>
    <lineage>
        <taxon>Eukaryota</taxon>
        <taxon>Metazoa</taxon>
        <taxon>Ecdysozoa</taxon>
        <taxon>Nematoda</taxon>
        <taxon>Enoplea</taxon>
        <taxon>Dorylaimia</taxon>
        <taxon>Trichinellida</taxon>
        <taxon>Trichinellidae</taxon>
        <taxon>Trichinella</taxon>
    </lineage>
</organism>
<dbReference type="AlphaFoldDB" id="A0A0V1FIT1"/>
<feature type="compositionally biased region" description="Basic residues" evidence="1">
    <location>
        <begin position="1"/>
        <end position="11"/>
    </location>
</feature>
<evidence type="ECO:0000313" key="2">
    <source>
        <dbReference type="EMBL" id="KRY85961.1"/>
    </source>
</evidence>
<comment type="caution">
    <text evidence="2">The sequence shown here is derived from an EMBL/GenBank/DDBJ whole genome shotgun (WGS) entry which is preliminary data.</text>
</comment>
<evidence type="ECO:0000256" key="1">
    <source>
        <dbReference type="SAM" id="MobiDB-lite"/>
    </source>
</evidence>
<sequence>MVKISQKKTAQRKQQQQQQQQQQQHQQQQLTQTLLSQIIEKERPRPACCALNSAPTNAKQIDVRQPIIVQRSRDVHDDWTPLDLLCLLNRGIFFYYYFLSLYFPEKLANCFYFWS</sequence>
<evidence type="ECO:0000313" key="3">
    <source>
        <dbReference type="Proteomes" id="UP000054995"/>
    </source>
</evidence>
<name>A0A0V1FIT1_TRIPS</name>
<feature type="region of interest" description="Disordered" evidence="1">
    <location>
        <begin position="1"/>
        <end position="23"/>
    </location>
</feature>